<dbReference type="GO" id="GO:0008453">
    <property type="term" value="F:alanine-glyoxylate transaminase activity"/>
    <property type="evidence" value="ECO:0007669"/>
    <property type="project" value="TreeGrafter"/>
</dbReference>
<evidence type="ECO:0000259" key="6">
    <source>
        <dbReference type="Pfam" id="PF00266"/>
    </source>
</evidence>
<dbReference type="PANTHER" id="PTHR21152">
    <property type="entry name" value="AMINOTRANSFERASE CLASS V"/>
    <property type="match status" value="1"/>
</dbReference>
<evidence type="ECO:0000256" key="3">
    <source>
        <dbReference type="ARBA" id="ARBA00022898"/>
    </source>
</evidence>
<dbReference type="InterPro" id="IPR015422">
    <property type="entry name" value="PyrdxlP-dep_Trfase_small"/>
</dbReference>
<sequence length="365" mass="39817">MSNATTTKLPKLFIPGPVDISPETYQAMCQPMIGHRGGDFEALYASIQPGLKQIFGTERPVYLSTSSAWGVMEGSIRNLVQKKVLNLCCGAFSDKWYGVSQSCGKEADKIQVEWGEAISPEAVRAKLSEGGFDTVTLVHNETSTGVMNDLEGIAAVVKEFPDVLLVVDTVSSLSAVPIEMDKLGIDVVLAGVQKAFALPPGLAVFAISDAALARAETTEGRGYYFDFVEFEKNAVKNNTPSTPAVSLLYGLKHQVDSFISEGLENRYARHAKLNGMIHEWLEKHGFEHFAPEGNRSKTLTTIANNKDIDVSGFIKALRAKHNFLINGGYGKIKGTTFRISNMGNETVETMQELIEALDDVLPEFM</sequence>
<feature type="binding site" evidence="4">
    <location>
        <position position="338"/>
    </location>
    <ligand>
        <name>substrate</name>
    </ligand>
</feature>
<reference evidence="7" key="1">
    <citation type="submission" date="2024-07" db="EMBL/GenBank/DDBJ databases">
        <title>Complete genome sequence of Verrucomicrobiaceae bacterium NT6N.</title>
        <authorList>
            <person name="Huang C."/>
            <person name="Takami H."/>
            <person name="Hamasaki K."/>
        </authorList>
    </citation>
    <scope>NUCLEOTIDE SEQUENCE</scope>
    <source>
        <strain evidence="7">NT6N</strain>
    </source>
</reference>
<accession>A0AAT9FIN1</accession>
<dbReference type="KEGG" id="osu:NT6N_08410"/>
<dbReference type="GO" id="GO:0019265">
    <property type="term" value="P:glycine biosynthetic process, by transamination of glyoxylate"/>
    <property type="evidence" value="ECO:0007669"/>
    <property type="project" value="TreeGrafter"/>
</dbReference>
<keyword evidence="3 5" id="KW-0663">Pyridoxal phosphate</keyword>
<organism evidence="7">
    <name type="scientific">Oceaniferula spumae</name>
    <dbReference type="NCBI Taxonomy" id="2979115"/>
    <lineage>
        <taxon>Bacteria</taxon>
        <taxon>Pseudomonadati</taxon>
        <taxon>Verrucomicrobiota</taxon>
        <taxon>Verrucomicrobiia</taxon>
        <taxon>Verrucomicrobiales</taxon>
        <taxon>Verrucomicrobiaceae</taxon>
        <taxon>Oceaniferula</taxon>
    </lineage>
</organism>
<dbReference type="AlphaFoldDB" id="A0AAT9FIN1"/>
<evidence type="ECO:0000256" key="2">
    <source>
        <dbReference type="ARBA" id="ARBA00009236"/>
    </source>
</evidence>
<dbReference type="InterPro" id="IPR015421">
    <property type="entry name" value="PyrdxlP-dep_Trfase_major"/>
</dbReference>
<proteinExistence type="inferred from homology"/>
<comment type="similarity">
    <text evidence="2">Belongs to the class-V pyridoxal-phosphate-dependent aminotransferase family.</text>
</comment>
<dbReference type="Gene3D" id="3.40.640.10">
    <property type="entry name" value="Type I PLP-dependent aspartate aminotransferase-like (Major domain)"/>
    <property type="match status" value="1"/>
</dbReference>
<dbReference type="PANTHER" id="PTHR21152:SF40">
    <property type="entry name" value="ALANINE--GLYOXYLATE AMINOTRANSFERASE"/>
    <property type="match status" value="1"/>
</dbReference>
<dbReference type="InterPro" id="IPR000192">
    <property type="entry name" value="Aminotrans_V_dom"/>
</dbReference>
<keyword evidence="7" id="KW-0032">Aminotransferase</keyword>
<evidence type="ECO:0000256" key="1">
    <source>
        <dbReference type="ARBA" id="ARBA00001933"/>
    </source>
</evidence>
<name>A0AAT9FIN1_9BACT</name>
<feature type="domain" description="Aminotransferase class V" evidence="6">
    <location>
        <begin position="96"/>
        <end position="319"/>
    </location>
</feature>
<comment type="cofactor">
    <cofactor evidence="1 5">
        <name>pyridoxal 5'-phosphate</name>
        <dbReference type="ChEBI" id="CHEBI:597326"/>
    </cofactor>
</comment>
<dbReference type="InterPro" id="IPR015424">
    <property type="entry name" value="PyrdxlP-dep_Trfase"/>
</dbReference>
<gene>
    <name evidence="7" type="ORF">NT6N_08410</name>
</gene>
<evidence type="ECO:0000256" key="4">
    <source>
        <dbReference type="PIRSR" id="PIRSR000524-1"/>
    </source>
</evidence>
<protein>
    <submittedName>
        <fullName evidence="7">Aminotransferase</fullName>
    </submittedName>
</protein>
<feature type="modified residue" description="N6-(pyridoxal phosphate)lysine" evidence="5">
    <location>
        <position position="194"/>
    </location>
</feature>
<dbReference type="Pfam" id="PF00266">
    <property type="entry name" value="Aminotran_5"/>
    <property type="match status" value="1"/>
</dbReference>
<dbReference type="SUPFAM" id="SSF53383">
    <property type="entry name" value="PLP-dependent transferases"/>
    <property type="match status" value="1"/>
</dbReference>
<keyword evidence="7" id="KW-0808">Transferase</keyword>
<evidence type="ECO:0000256" key="5">
    <source>
        <dbReference type="PIRSR" id="PIRSR000524-50"/>
    </source>
</evidence>
<dbReference type="PIRSF" id="PIRSF000524">
    <property type="entry name" value="SPT"/>
    <property type="match status" value="1"/>
</dbReference>
<dbReference type="EMBL" id="AP026866">
    <property type="protein sequence ID" value="BDS05801.1"/>
    <property type="molecule type" value="Genomic_DNA"/>
</dbReference>
<dbReference type="InterPro" id="IPR024169">
    <property type="entry name" value="SP_NH2Trfase/AEP_transaminase"/>
</dbReference>
<dbReference type="Gene3D" id="3.90.1150.10">
    <property type="entry name" value="Aspartate Aminotransferase, domain 1"/>
    <property type="match status" value="1"/>
</dbReference>
<evidence type="ECO:0000313" key="7">
    <source>
        <dbReference type="EMBL" id="BDS05801.1"/>
    </source>
</evidence>
<dbReference type="GO" id="GO:0004760">
    <property type="term" value="F:L-serine-pyruvate transaminase activity"/>
    <property type="evidence" value="ECO:0007669"/>
    <property type="project" value="TreeGrafter"/>
</dbReference>